<evidence type="ECO:0000256" key="1">
    <source>
        <dbReference type="SAM" id="MobiDB-lite"/>
    </source>
</evidence>
<accession>A0A7R9NU73</accession>
<gene>
    <name evidence="2" type="ORF">TTEB3V08_LOCUS4634</name>
</gene>
<dbReference type="AlphaFoldDB" id="A0A7R9NU73"/>
<reference evidence="2" key="1">
    <citation type="submission" date="2020-11" db="EMBL/GenBank/DDBJ databases">
        <authorList>
            <person name="Tran Van P."/>
        </authorList>
    </citation>
    <scope>NUCLEOTIDE SEQUENCE</scope>
</reference>
<organism evidence="2">
    <name type="scientific">Timema tahoe</name>
    <dbReference type="NCBI Taxonomy" id="61484"/>
    <lineage>
        <taxon>Eukaryota</taxon>
        <taxon>Metazoa</taxon>
        <taxon>Ecdysozoa</taxon>
        <taxon>Arthropoda</taxon>
        <taxon>Hexapoda</taxon>
        <taxon>Insecta</taxon>
        <taxon>Pterygota</taxon>
        <taxon>Neoptera</taxon>
        <taxon>Polyneoptera</taxon>
        <taxon>Phasmatodea</taxon>
        <taxon>Timematodea</taxon>
        <taxon>Timematoidea</taxon>
        <taxon>Timematidae</taxon>
        <taxon>Timema</taxon>
    </lineage>
</organism>
<feature type="region of interest" description="Disordered" evidence="1">
    <location>
        <begin position="98"/>
        <end position="120"/>
    </location>
</feature>
<dbReference type="EMBL" id="OE001342">
    <property type="protein sequence ID" value="CAD7456608.1"/>
    <property type="molecule type" value="Genomic_DNA"/>
</dbReference>
<protein>
    <submittedName>
        <fullName evidence="2">Uncharacterized protein</fullName>
    </submittedName>
</protein>
<proteinExistence type="predicted"/>
<sequence length="120" mass="13776">MELAKAFGDAKMAEKFELLPLSNQTVPRRVIDMGEQIKKIKDSVDEANNKELTYTFQRIEKQLSEQGHIQKIVLDDILCSEITATTPMQPRDRRFLAASFTRQDTGPGRPRFRPGLRDLQ</sequence>
<evidence type="ECO:0000313" key="2">
    <source>
        <dbReference type="EMBL" id="CAD7456608.1"/>
    </source>
</evidence>
<name>A0A7R9NU73_9NEOP</name>